<dbReference type="Proteomes" id="UP000460718">
    <property type="component" value="Unassembled WGS sequence"/>
</dbReference>
<dbReference type="Proteomes" id="UP000429523">
    <property type="component" value="Unassembled WGS sequence"/>
</dbReference>
<dbReference type="EMBL" id="QXFX01000330">
    <property type="protein sequence ID" value="KAE9120033.1"/>
    <property type="molecule type" value="Genomic_DNA"/>
</dbReference>
<dbReference type="EMBL" id="QXGB01000170">
    <property type="protein sequence ID" value="KAE9226674.1"/>
    <property type="molecule type" value="Genomic_DNA"/>
</dbReference>
<evidence type="ECO:0000313" key="12">
    <source>
        <dbReference type="Proteomes" id="UP000433483"/>
    </source>
</evidence>
<protein>
    <submittedName>
        <fullName evidence="2">Uncharacterized protein</fullName>
    </submittedName>
</protein>
<evidence type="ECO:0000313" key="18">
    <source>
        <dbReference type="Proteomes" id="UP000476176"/>
    </source>
</evidence>
<evidence type="ECO:0000313" key="14">
    <source>
        <dbReference type="Proteomes" id="UP000440367"/>
    </source>
</evidence>
<dbReference type="Proteomes" id="UP000476176">
    <property type="component" value="Unassembled WGS sequence"/>
</dbReference>
<dbReference type="EMBL" id="QXGD01000181">
    <property type="protein sequence ID" value="KAE9248961.1"/>
    <property type="molecule type" value="Genomic_DNA"/>
</dbReference>
<dbReference type="EMBL" id="QXFZ01000163">
    <property type="protein sequence ID" value="KAE9129405.1"/>
    <property type="molecule type" value="Genomic_DNA"/>
</dbReference>
<evidence type="ECO:0000313" key="9">
    <source>
        <dbReference type="EMBL" id="KAE9311252.1"/>
    </source>
</evidence>
<organism evidence="2 17">
    <name type="scientific">Phytophthora fragariae</name>
    <dbReference type="NCBI Taxonomy" id="53985"/>
    <lineage>
        <taxon>Eukaryota</taxon>
        <taxon>Sar</taxon>
        <taxon>Stramenopiles</taxon>
        <taxon>Oomycota</taxon>
        <taxon>Peronosporomycetes</taxon>
        <taxon>Peronosporales</taxon>
        <taxon>Peronosporaceae</taxon>
        <taxon>Phytophthora</taxon>
    </lineage>
</organism>
<gene>
    <name evidence="9" type="ORF">PF001_g9817</name>
    <name evidence="8" type="ORF">PF002_g5533</name>
    <name evidence="7" type="ORF">PF004_g7091</name>
    <name evidence="6" type="ORF">PF005_g5034</name>
    <name evidence="5" type="ORF">PF006_g8993</name>
    <name evidence="4" type="ORF">PF007_g4903</name>
    <name evidence="10" type="ORF">PF008_g7121</name>
    <name evidence="1" type="ORF">PF009_g4084</name>
    <name evidence="3" type="ORF">PF010_g7641</name>
    <name evidence="2" type="ORF">PF011_g3229</name>
</gene>
<dbReference type="EMBL" id="QXGE01000481">
    <property type="protein sequence ID" value="KAE9311252.1"/>
    <property type="molecule type" value="Genomic_DNA"/>
</dbReference>
<dbReference type="EMBL" id="QXGF01000124">
    <property type="protein sequence ID" value="KAE8946283.1"/>
    <property type="molecule type" value="Genomic_DNA"/>
</dbReference>
<dbReference type="EMBL" id="QXFY01000295">
    <property type="protein sequence ID" value="KAE9348927.1"/>
    <property type="molecule type" value="Genomic_DNA"/>
</dbReference>
<evidence type="ECO:0000313" key="19">
    <source>
        <dbReference type="Proteomes" id="UP000486351"/>
    </source>
</evidence>
<evidence type="ECO:0000313" key="15">
    <source>
        <dbReference type="Proteomes" id="UP000440732"/>
    </source>
</evidence>
<evidence type="ECO:0000313" key="4">
    <source>
        <dbReference type="EMBL" id="KAE9129405.1"/>
    </source>
</evidence>
<evidence type="ECO:0000313" key="16">
    <source>
        <dbReference type="Proteomes" id="UP000441208"/>
    </source>
</evidence>
<evidence type="ECO:0000313" key="1">
    <source>
        <dbReference type="EMBL" id="KAE8946283.1"/>
    </source>
</evidence>
<evidence type="ECO:0000313" key="6">
    <source>
        <dbReference type="EMBL" id="KAE9226674.1"/>
    </source>
</evidence>
<evidence type="ECO:0000313" key="11">
    <source>
        <dbReference type="Proteomes" id="UP000429523"/>
    </source>
</evidence>
<reference evidence="17 18" key="1">
    <citation type="submission" date="2018-09" db="EMBL/GenBank/DDBJ databases">
        <title>Genomic investigation of the strawberry pathogen Phytophthora fragariae indicates pathogenicity is determined by transcriptional variation in three key races.</title>
        <authorList>
            <person name="Adams T.M."/>
            <person name="Armitage A.D."/>
            <person name="Sobczyk M.K."/>
            <person name="Bates H.J."/>
            <person name="Dunwell J.M."/>
            <person name="Nellist C.F."/>
            <person name="Harrison R.J."/>
        </authorList>
    </citation>
    <scope>NUCLEOTIDE SEQUENCE [LARGE SCALE GENOMIC DNA]</scope>
    <source>
        <strain evidence="9 13">A4</strain>
        <strain evidence="8 14">BC-1</strain>
        <strain evidence="7 18">BC-23</strain>
        <strain evidence="6 12">NOV-27</strain>
        <strain evidence="5 15">NOV-5</strain>
        <strain evidence="4 16">NOV-71</strain>
        <strain evidence="10 19">NOV-77</strain>
        <strain evidence="1 11">NOV-9</strain>
        <strain evidence="3 20">ONT-3</strain>
        <strain evidence="2 17">SCRP245</strain>
    </source>
</reference>
<evidence type="ECO:0000313" key="2">
    <source>
        <dbReference type="EMBL" id="KAE9025027.1"/>
    </source>
</evidence>
<evidence type="ECO:0000313" key="13">
    <source>
        <dbReference type="Proteomes" id="UP000437068"/>
    </source>
</evidence>
<comment type="caution">
    <text evidence="2">The sequence shown here is derived from an EMBL/GenBank/DDBJ whole genome shotgun (WGS) entry which is preliminary data.</text>
</comment>
<name>A0A6A3M3M1_9STRA</name>
<evidence type="ECO:0000313" key="10">
    <source>
        <dbReference type="EMBL" id="KAE9348927.1"/>
    </source>
</evidence>
<dbReference type="EMBL" id="QXFW01000105">
    <property type="protein sequence ID" value="KAE9025027.1"/>
    <property type="molecule type" value="Genomic_DNA"/>
</dbReference>
<sequence>MPLLRLLLQQKHFVVTLACGFLRGIRHLLARSYCQRHFQRCLTGAGLLPHERRLRMHNLGILRALFRNGSATACIKSHTSLI</sequence>
<evidence type="ECO:0000313" key="17">
    <source>
        <dbReference type="Proteomes" id="UP000460718"/>
    </source>
</evidence>
<dbReference type="AlphaFoldDB" id="A0A6A3M3M1"/>
<dbReference type="EMBL" id="QXGA01000420">
    <property type="protein sequence ID" value="KAE9146229.1"/>
    <property type="molecule type" value="Genomic_DNA"/>
</dbReference>
<dbReference type="EMBL" id="QXGC01000300">
    <property type="protein sequence ID" value="KAE9241341.1"/>
    <property type="molecule type" value="Genomic_DNA"/>
</dbReference>
<dbReference type="Proteomes" id="UP000488956">
    <property type="component" value="Unassembled WGS sequence"/>
</dbReference>
<dbReference type="Proteomes" id="UP000486351">
    <property type="component" value="Unassembled WGS sequence"/>
</dbReference>
<keyword evidence="12" id="KW-1185">Reference proteome</keyword>
<dbReference type="Proteomes" id="UP000437068">
    <property type="component" value="Unassembled WGS sequence"/>
</dbReference>
<accession>A0A6A3M3M1</accession>
<evidence type="ECO:0000313" key="5">
    <source>
        <dbReference type="EMBL" id="KAE9146229.1"/>
    </source>
</evidence>
<evidence type="ECO:0000313" key="20">
    <source>
        <dbReference type="Proteomes" id="UP000488956"/>
    </source>
</evidence>
<dbReference type="Proteomes" id="UP000433483">
    <property type="component" value="Unassembled WGS sequence"/>
</dbReference>
<dbReference type="Proteomes" id="UP000440732">
    <property type="component" value="Unassembled WGS sequence"/>
</dbReference>
<dbReference type="Proteomes" id="UP000441208">
    <property type="component" value="Unassembled WGS sequence"/>
</dbReference>
<proteinExistence type="predicted"/>
<evidence type="ECO:0000313" key="7">
    <source>
        <dbReference type="EMBL" id="KAE9241341.1"/>
    </source>
</evidence>
<dbReference type="Proteomes" id="UP000440367">
    <property type="component" value="Unassembled WGS sequence"/>
</dbReference>
<evidence type="ECO:0000313" key="3">
    <source>
        <dbReference type="EMBL" id="KAE9120033.1"/>
    </source>
</evidence>
<evidence type="ECO:0000313" key="8">
    <source>
        <dbReference type="EMBL" id="KAE9248961.1"/>
    </source>
</evidence>